<protein>
    <recommendedName>
        <fullName evidence="3">Beta-hexosaminidase bacterial type N-terminal domain-containing protein</fullName>
    </recommendedName>
</protein>
<dbReference type="SUPFAM" id="SSF51445">
    <property type="entry name" value="(Trans)glycosidases"/>
    <property type="match status" value="1"/>
</dbReference>
<dbReference type="RefSeq" id="WP_345584093.1">
    <property type="nucleotide sequence ID" value="NZ_BAABLV010000042.1"/>
</dbReference>
<evidence type="ECO:0000313" key="4">
    <source>
        <dbReference type="EMBL" id="GAA4907491.1"/>
    </source>
</evidence>
<dbReference type="SUPFAM" id="SSF55545">
    <property type="entry name" value="beta-N-acetylhexosaminidase-like domain"/>
    <property type="match status" value="1"/>
</dbReference>
<evidence type="ECO:0000256" key="1">
    <source>
        <dbReference type="ARBA" id="ARBA00022801"/>
    </source>
</evidence>
<dbReference type="Proteomes" id="UP001501521">
    <property type="component" value="Unassembled WGS sequence"/>
</dbReference>
<sequence length="713" mass="82039">MISILPEPKHLIHHDGSTRAFTHLRLTADDVDALTPDEVRDLAVLRFHNYPGIFADAPDAFPVHVHQGSIEDAAVNLAKPEMFAEQGYVLDIRDDGVRLSAQARDGLINGLTSLKQLLAEREVHGDNPPGTLSLPTCLMVDYPSIPVRAVAPTFSWYAGYGRIGFDMQLWGYDEWELFLHQCVDQKINQLNMVMYGYWPFEFPEYPETSFTDIPVEVWNQENGRFIKVKYSHPNVADNYLPRFIELAHRMGVKIMAYVGLNSYNGGWTIAHPEKRMIPPAGSDFLNDFDSVCLSDKESVNYILTAMRRIAELGFDGYTLEESEEGFWFCTCERCTERWGQHADTPGEAKHQANLELLMKIREEVRQVNPDIIIGIRAFRQPPLEKDPAWLQATADALPDDIVLFWAPALYVPPTEFQKWVKAFGKHRIWARDTESNSITSTMGRLYRTFESNMIRYGDEPNVQVIERDIEQHIGSVEADVHGINGYIFEWFGLFLHLFAHGNYGWGSRLEQDEFFARVGTTTFGPALGARVLRVMREILTIHESQIPLYTTPFPFQSNKMTDADIPRIEQAVANHEPLLTEIRAIRAELQVNPRLKVWSKHFDRLENAERRNRVIYDLVLAALAYEREREPEKRDLLLDEVLHLNERDFDIAKEMFFDLMPVGWTGVRSCMMPYHEMKRLIHNLRHPEDTDNDIICSGIEALGWLWLSDKDAS</sequence>
<accession>A0ABP9FM34</accession>
<evidence type="ECO:0000259" key="3">
    <source>
        <dbReference type="Pfam" id="PF02838"/>
    </source>
</evidence>
<proteinExistence type="predicted"/>
<comment type="caution">
    <text evidence="4">The sequence shown here is derived from an EMBL/GenBank/DDBJ whole genome shotgun (WGS) entry which is preliminary data.</text>
</comment>
<keyword evidence="5" id="KW-1185">Reference proteome</keyword>
<dbReference type="Gene3D" id="3.30.379.10">
    <property type="entry name" value="Chitobiase/beta-hexosaminidase domain 2-like"/>
    <property type="match status" value="1"/>
</dbReference>
<dbReference type="InterPro" id="IPR017853">
    <property type="entry name" value="GH"/>
</dbReference>
<feature type="domain" description="Beta-hexosaminidase bacterial type N-terminal" evidence="3">
    <location>
        <begin position="2"/>
        <end position="122"/>
    </location>
</feature>
<keyword evidence="2" id="KW-0326">Glycosidase</keyword>
<dbReference type="InterPro" id="IPR029018">
    <property type="entry name" value="Hex-like_dom2"/>
</dbReference>
<name>A0ABP9FM34_9ACTN</name>
<reference evidence="5" key="1">
    <citation type="journal article" date="2019" name="Int. J. Syst. Evol. Microbiol.">
        <title>The Global Catalogue of Microorganisms (GCM) 10K type strain sequencing project: providing services to taxonomists for standard genome sequencing and annotation.</title>
        <authorList>
            <consortium name="The Broad Institute Genomics Platform"/>
            <consortium name="The Broad Institute Genome Sequencing Center for Infectious Disease"/>
            <person name="Wu L."/>
            <person name="Ma J."/>
        </authorList>
    </citation>
    <scope>NUCLEOTIDE SEQUENCE [LARGE SCALE GENOMIC DNA]</scope>
    <source>
        <strain evidence="5">JCM 19125</strain>
    </source>
</reference>
<organism evidence="4 5">
    <name type="scientific">Tessaracoccus lubricantis</name>
    <dbReference type="NCBI Taxonomy" id="545543"/>
    <lineage>
        <taxon>Bacteria</taxon>
        <taxon>Bacillati</taxon>
        <taxon>Actinomycetota</taxon>
        <taxon>Actinomycetes</taxon>
        <taxon>Propionibacteriales</taxon>
        <taxon>Propionibacteriaceae</taxon>
        <taxon>Tessaracoccus</taxon>
    </lineage>
</organism>
<evidence type="ECO:0000313" key="5">
    <source>
        <dbReference type="Proteomes" id="UP001501521"/>
    </source>
</evidence>
<dbReference type="EMBL" id="BAABLV010000042">
    <property type="protein sequence ID" value="GAA4907491.1"/>
    <property type="molecule type" value="Genomic_DNA"/>
</dbReference>
<dbReference type="Pfam" id="PF02838">
    <property type="entry name" value="Glyco_hydro_20b"/>
    <property type="match status" value="1"/>
</dbReference>
<dbReference type="InterPro" id="IPR015882">
    <property type="entry name" value="HEX_bac_N"/>
</dbReference>
<keyword evidence="1" id="KW-0378">Hydrolase</keyword>
<evidence type="ECO:0000256" key="2">
    <source>
        <dbReference type="ARBA" id="ARBA00023295"/>
    </source>
</evidence>
<gene>
    <name evidence="4" type="ORF">GCM10025789_28730</name>
</gene>